<dbReference type="PANTHER" id="PTHR26312">
    <property type="entry name" value="TETRATRICOPEPTIDE REPEAT PROTEIN 5"/>
    <property type="match status" value="1"/>
</dbReference>
<feature type="compositionally biased region" description="Polar residues" evidence="1">
    <location>
        <begin position="1"/>
        <end position="12"/>
    </location>
</feature>
<feature type="region of interest" description="Disordered" evidence="1">
    <location>
        <begin position="1"/>
        <end position="31"/>
    </location>
</feature>
<dbReference type="AlphaFoldDB" id="A0A6N2N0L1"/>
<dbReference type="PANTHER" id="PTHR26312:SF227">
    <property type="entry name" value="TETRATRICOPEPTIDE REPEAT (TPR)-LIKE SUPERFAMILY PROTEIN"/>
    <property type="match status" value="1"/>
</dbReference>
<accession>A0A6N2N0L1</accession>
<dbReference type="InterPro" id="IPR003107">
    <property type="entry name" value="HAT"/>
</dbReference>
<reference evidence="2" key="1">
    <citation type="submission" date="2019-03" db="EMBL/GenBank/DDBJ databases">
        <authorList>
            <person name="Mank J."/>
            <person name="Almeida P."/>
        </authorList>
    </citation>
    <scope>NUCLEOTIDE SEQUENCE</scope>
    <source>
        <strain evidence="2">78183</strain>
    </source>
</reference>
<evidence type="ECO:0000313" key="2">
    <source>
        <dbReference type="EMBL" id="VFU60272.1"/>
    </source>
</evidence>
<sequence length="541" mass="59168">MLLRSSSTTILNSWIPPHSKEPSPELESLHQIRKTRSISLAASSSTPFSSNSSHGYDSYERLKIAFSKNDKISVPTRKPSDKIFNGISVDQEADEKAEEKESFLESGLFFEGFGDGEKGEGDNGVLGVLVMGGGGDGGGRKSCGGGSGFGSDFGGDGGSGFRQSNKGIENTDVYYRTMIEANPGNPLFLRNYARFLKEVRLDFVKAEEYCGRAILADPNDGDVLSMYADLIWQSHKDASRAESYFDQAVKAAPDDCFVMASYARSSSTPVLNSWIPPHSKELSPEPDFLHQIQKTRSISLTASSSSPFSSISSQDHDSVKRITRAFSEADLRDLSVPKRKSSNRVLNGILVDEEVKEEVEKKVSFLEGGLFFEGFENGEKGEGDNGVLEVLVTGGGSDGGGRKFCGGRGRSEFGDDGGSGFWESSKGNETTDVYYQTMIEANPGNPLFLINYAKFLKEVRLDVVKAEEYCGRAILANPNDAGVLSMYADLIWQSHKDASRAESYFDQAVKAAPDDCYVMASYARFLWDAEEEEEEGEQREV</sequence>
<dbReference type="GO" id="GO:0006396">
    <property type="term" value="P:RNA processing"/>
    <property type="evidence" value="ECO:0007669"/>
    <property type="project" value="InterPro"/>
</dbReference>
<dbReference type="SMART" id="SM00386">
    <property type="entry name" value="HAT"/>
    <property type="match status" value="5"/>
</dbReference>
<protein>
    <submittedName>
        <fullName evidence="2">Uncharacterized protein</fullName>
    </submittedName>
</protein>
<proteinExistence type="predicted"/>
<evidence type="ECO:0000256" key="1">
    <source>
        <dbReference type="SAM" id="MobiDB-lite"/>
    </source>
</evidence>
<dbReference type="EMBL" id="CAADRP010002052">
    <property type="protein sequence ID" value="VFU60272.1"/>
    <property type="molecule type" value="Genomic_DNA"/>
</dbReference>
<dbReference type="SUPFAM" id="SSF48452">
    <property type="entry name" value="TPR-like"/>
    <property type="match status" value="2"/>
</dbReference>
<name>A0A6N2N0L1_SALVM</name>
<feature type="compositionally biased region" description="Basic and acidic residues" evidence="1">
    <location>
        <begin position="18"/>
        <end position="30"/>
    </location>
</feature>
<gene>
    <name evidence="2" type="ORF">SVIM_LOCUS446640</name>
</gene>
<dbReference type="InterPro" id="IPR011990">
    <property type="entry name" value="TPR-like_helical_dom_sf"/>
</dbReference>
<dbReference type="Gene3D" id="1.25.40.10">
    <property type="entry name" value="Tetratricopeptide repeat domain"/>
    <property type="match status" value="2"/>
</dbReference>
<organism evidence="2">
    <name type="scientific">Salix viminalis</name>
    <name type="common">Common osier</name>
    <name type="synonym">Basket willow</name>
    <dbReference type="NCBI Taxonomy" id="40686"/>
    <lineage>
        <taxon>Eukaryota</taxon>
        <taxon>Viridiplantae</taxon>
        <taxon>Streptophyta</taxon>
        <taxon>Embryophyta</taxon>
        <taxon>Tracheophyta</taxon>
        <taxon>Spermatophyta</taxon>
        <taxon>Magnoliopsida</taxon>
        <taxon>eudicotyledons</taxon>
        <taxon>Gunneridae</taxon>
        <taxon>Pentapetalae</taxon>
        <taxon>rosids</taxon>
        <taxon>fabids</taxon>
        <taxon>Malpighiales</taxon>
        <taxon>Salicaceae</taxon>
        <taxon>Saliceae</taxon>
        <taxon>Salix</taxon>
    </lineage>
</organism>